<sequence length="135" mass="15732">MLRGGMLQYGLEAVMRRRGAPSRGPRHPIDMFGPDRTSPRLVLAVAQLRQRGRSSLRAAWQIHYRVVTKLLNSANYGVPQKRERVLFVGFRDDVDTRWSFDSGDYTQEALVWDQLYGDYWDRHKVALKDRVLEGR</sequence>
<evidence type="ECO:0000256" key="3">
    <source>
        <dbReference type="ARBA" id="ARBA00022747"/>
    </source>
</evidence>
<dbReference type="Proteomes" id="UP001623290">
    <property type="component" value="Plasmid unnamed1"/>
</dbReference>
<keyword evidence="2" id="KW-0808">Transferase</keyword>
<reference evidence="5 6" key="1">
    <citation type="submission" date="2023-09" db="EMBL/GenBank/DDBJ databases">
        <title>Thioclava shenzhenensis sp. nov., a multidrug resistant bacteria-antagonizing species isolated from coastal seawater.</title>
        <authorList>
            <person name="Long M."/>
        </authorList>
    </citation>
    <scope>NUCLEOTIDE SEQUENCE [LARGE SCALE GENOMIC DNA]</scope>
    <source>
        <strain evidence="5 6">FTW29</strain>
        <plasmid evidence="5 6">unnamed1</plasmid>
    </source>
</reference>
<evidence type="ECO:0000256" key="4">
    <source>
        <dbReference type="ARBA" id="ARBA00047422"/>
    </source>
</evidence>
<dbReference type="InterPro" id="IPR001525">
    <property type="entry name" value="C5_MeTfrase"/>
</dbReference>
<proteinExistence type="predicted"/>
<protein>
    <submittedName>
        <fullName evidence="5">DNA cytosine methyltransferase</fullName>
    </submittedName>
</protein>
<accession>A0ABZ1E207</accession>
<dbReference type="GO" id="GO:0032259">
    <property type="term" value="P:methylation"/>
    <property type="evidence" value="ECO:0007669"/>
    <property type="project" value="UniProtKB-KW"/>
</dbReference>
<keyword evidence="5" id="KW-0614">Plasmid</keyword>
<keyword evidence="3" id="KW-0680">Restriction system</keyword>
<dbReference type="Gene3D" id="3.90.120.10">
    <property type="entry name" value="DNA Methylase, subunit A, domain 2"/>
    <property type="match status" value="1"/>
</dbReference>
<keyword evidence="6" id="KW-1185">Reference proteome</keyword>
<geneLocation type="plasmid" evidence="5 6">
    <name>unnamed1</name>
</geneLocation>
<comment type="catalytic activity">
    <reaction evidence="4">
        <text>a 2'-deoxycytidine in DNA + S-adenosyl-L-methionine = a 5-methyl-2'-deoxycytidine in DNA + S-adenosyl-L-homocysteine + H(+)</text>
        <dbReference type="Rhea" id="RHEA:13681"/>
        <dbReference type="Rhea" id="RHEA-COMP:11369"/>
        <dbReference type="Rhea" id="RHEA-COMP:11370"/>
        <dbReference type="ChEBI" id="CHEBI:15378"/>
        <dbReference type="ChEBI" id="CHEBI:57856"/>
        <dbReference type="ChEBI" id="CHEBI:59789"/>
        <dbReference type="ChEBI" id="CHEBI:85452"/>
        <dbReference type="ChEBI" id="CHEBI:85454"/>
        <dbReference type="EC" id="2.1.1.37"/>
    </reaction>
</comment>
<evidence type="ECO:0000256" key="1">
    <source>
        <dbReference type="ARBA" id="ARBA00022603"/>
    </source>
</evidence>
<evidence type="ECO:0000256" key="2">
    <source>
        <dbReference type="ARBA" id="ARBA00022679"/>
    </source>
</evidence>
<dbReference type="Gene3D" id="3.40.50.150">
    <property type="entry name" value="Vaccinia Virus protein VP39"/>
    <property type="match status" value="1"/>
</dbReference>
<dbReference type="GO" id="GO:0008168">
    <property type="term" value="F:methyltransferase activity"/>
    <property type="evidence" value="ECO:0007669"/>
    <property type="project" value="UniProtKB-KW"/>
</dbReference>
<dbReference type="InterPro" id="IPR029063">
    <property type="entry name" value="SAM-dependent_MTases_sf"/>
</dbReference>
<keyword evidence="1 5" id="KW-0489">Methyltransferase</keyword>
<dbReference type="EMBL" id="CP135444">
    <property type="protein sequence ID" value="WRY35103.1"/>
    <property type="molecule type" value="Genomic_DNA"/>
</dbReference>
<evidence type="ECO:0000313" key="5">
    <source>
        <dbReference type="EMBL" id="WRY35103.1"/>
    </source>
</evidence>
<dbReference type="Pfam" id="PF00145">
    <property type="entry name" value="DNA_methylase"/>
    <property type="match status" value="1"/>
</dbReference>
<evidence type="ECO:0000313" key="6">
    <source>
        <dbReference type="Proteomes" id="UP001623290"/>
    </source>
</evidence>
<gene>
    <name evidence="5" type="ORF">RPE78_14785</name>
</gene>
<dbReference type="RefSeq" id="WP_330646846.1">
    <property type="nucleotide sequence ID" value="NZ_CP135444.1"/>
</dbReference>
<organism evidence="5 6">
    <name type="scientific">Thioclava litoralis</name>
    <dbReference type="NCBI Taxonomy" id="3076557"/>
    <lineage>
        <taxon>Bacteria</taxon>
        <taxon>Pseudomonadati</taxon>
        <taxon>Pseudomonadota</taxon>
        <taxon>Alphaproteobacteria</taxon>
        <taxon>Rhodobacterales</taxon>
        <taxon>Paracoccaceae</taxon>
        <taxon>Thioclava</taxon>
    </lineage>
</organism>
<dbReference type="SUPFAM" id="SSF53335">
    <property type="entry name" value="S-adenosyl-L-methionine-dependent methyltransferases"/>
    <property type="match status" value="1"/>
</dbReference>
<name>A0ABZ1E207_9RHOB</name>